<dbReference type="InterPro" id="IPR025963">
    <property type="entry name" value="FLgD_Tudor"/>
</dbReference>
<keyword evidence="3 5" id="KW-1005">Bacterial flagellum biogenesis</keyword>
<accession>A0AA91EEZ7</accession>
<keyword evidence="9" id="KW-0282">Flagellum</keyword>
<evidence type="ECO:0000256" key="2">
    <source>
        <dbReference type="ARBA" id="ARBA00016013"/>
    </source>
</evidence>
<feature type="domain" description="FlgD/Vpr Ig-like" evidence="7">
    <location>
        <begin position="106"/>
        <end position="156"/>
    </location>
</feature>
<sequence>MAVSAVMNDNNVARTSSGSNSLGDNVDDLMNNFMNLLVAQMQNQDPTNPMDNNQLTSQLTQFQTAAGVQQLNGSVNSLGMLVTSMQQMNATQWVGHKVLTEGDTTMSTADGGNCEGAFSINNDADTVSVILTDAQGNVYTAEMKDVKAGVHQFNLDDLTNFQPADPSTIADETFKVSYSASNADGDTPEIVSLKKSTVESVSFTPTGALLQLGLNGTATLGEVYLVE</sequence>
<evidence type="ECO:0000256" key="5">
    <source>
        <dbReference type="RuleBase" id="RU362076"/>
    </source>
</evidence>
<reference evidence="9 10" key="1">
    <citation type="submission" date="2016-04" db="EMBL/GenBank/DDBJ databases">
        <title>ATOL: Assembling a taxonomically balanced genome-scale reconstruction of the evolutionary history of the Enterobacteriaceae.</title>
        <authorList>
            <person name="Plunkett G.III."/>
            <person name="Neeno-Eckwall E.C."/>
            <person name="Glasner J.D."/>
            <person name="Perna N.T."/>
        </authorList>
    </citation>
    <scope>NUCLEOTIDE SEQUENCE [LARGE SCALE GENOMIC DNA]</scope>
    <source>
        <strain evidence="9 10">ATCC 12841</strain>
    </source>
</reference>
<feature type="compositionally biased region" description="Polar residues" evidence="6">
    <location>
        <begin position="7"/>
        <end position="23"/>
    </location>
</feature>
<dbReference type="Proteomes" id="UP000078431">
    <property type="component" value="Unassembled WGS sequence"/>
</dbReference>
<evidence type="ECO:0000313" key="9">
    <source>
        <dbReference type="EMBL" id="OAT59383.1"/>
    </source>
</evidence>
<keyword evidence="9" id="KW-0969">Cilium</keyword>
<comment type="similarity">
    <text evidence="1 5">Belongs to the FlgD family.</text>
</comment>
<dbReference type="Pfam" id="PF13861">
    <property type="entry name" value="FLgD_tudor"/>
    <property type="match status" value="1"/>
</dbReference>
<keyword evidence="10" id="KW-1185">Reference proteome</keyword>
<feature type="domain" description="FlgD Tudor-like" evidence="8">
    <location>
        <begin position="85"/>
        <end position="223"/>
    </location>
</feature>
<protein>
    <recommendedName>
        <fullName evidence="2 5">Basal-body rod modification protein FlgD</fullName>
    </recommendedName>
</protein>
<evidence type="ECO:0000256" key="6">
    <source>
        <dbReference type="SAM" id="MobiDB-lite"/>
    </source>
</evidence>
<evidence type="ECO:0000256" key="1">
    <source>
        <dbReference type="ARBA" id="ARBA00010577"/>
    </source>
</evidence>
<dbReference type="Gene3D" id="2.60.40.4070">
    <property type="match status" value="1"/>
</dbReference>
<dbReference type="AlphaFoldDB" id="A0AA91EEZ7"/>
<dbReference type="EMBL" id="LXEX01000028">
    <property type="protein sequence ID" value="OAT59383.1"/>
    <property type="molecule type" value="Genomic_DNA"/>
</dbReference>
<evidence type="ECO:0000313" key="10">
    <source>
        <dbReference type="Proteomes" id="UP000078431"/>
    </source>
</evidence>
<evidence type="ECO:0000259" key="8">
    <source>
        <dbReference type="Pfam" id="PF13861"/>
    </source>
</evidence>
<organism evidence="9 10">
    <name type="scientific">Obesumbacterium proteus ATCC 12841</name>
    <dbReference type="NCBI Taxonomy" id="1354268"/>
    <lineage>
        <taxon>Bacteria</taxon>
        <taxon>Pseudomonadati</taxon>
        <taxon>Pseudomonadota</taxon>
        <taxon>Gammaproteobacteria</taxon>
        <taxon>Enterobacterales</taxon>
        <taxon>Hafniaceae</taxon>
        <taxon>Obesumbacterium</taxon>
    </lineage>
</organism>
<name>A0AA91EEZ7_9GAMM</name>
<dbReference type="RefSeq" id="WP_061555196.1">
    <property type="nucleotide sequence ID" value="NZ_LXEX01000028.1"/>
</dbReference>
<keyword evidence="9" id="KW-0966">Cell projection</keyword>
<dbReference type="Pfam" id="PF03963">
    <property type="entry name" value="FlgD"/>
    <property type="match status" value="1"/>
</dbReference>
<evidence type="ECO:0000256" key="3">
    <source>
        <dbReference type="ARBA" id="ARBA00022795"/>
    </source>
</evidence>
<dbReference type="Pfam" id="PF13860">
    <property type="entry name" value="FlgD_ig"/>
    <property type="match status" value="1"/>
</dbReference>
<dbReference type="InterPro" id="IPR005648">
    <property type="entry name" value="FlgD"/>
</dbReference>
<evidence type="ECO:0000256" key="4">
    <source>
        <dbReference type="ARBA" id="ARBA00024746"/>
    </source>
</evidence>
<proteinExistence type="inferred from homology"/>
<feature type="region of interest" description="Disordered" evidence="6">
    <location>
        <begin position="1"/>
        <end position="24"/>
    </location>
</feature>
<dbReference type="InterPro" id="IPR025965">
    <property type="entry name" value="FlgD/Vpr_Ig-like"/>
</dbReference>
<dbReference type="GO" id="GO:0044781">
    <property type="term" value="P:bacterial-type flagellum organization"/>
    <property type="evidence" value="ECO:0007669"/>
    <property type="project" value="UniProtKB-UniRule"/>
</dbReference>
<comment type="function">
    <text evidence="4 5">Required for flagellar hook formation. May act as a scaffolding protein.</text>
</comment>
<evidence type="ECO:0000259" key="7">
    <source>
        <dbReference type="Pfam" id="PF13860"/>
    </source>
</evidence>
<gene>
    <name evidence="9" type="ORF">M993_01936</name>
</gene>
<dbReference type="Gene3D" id="2.30.30.910">
    <property type="match status" value="1"/>
</dbReference>
<comment type="caution">
    <text evidence="9">The sequence shown here is derived from an EMBL/GenBank/DDBJ whole genome shotgun (WGS) entry which is preliminary data.</text>
</comment>